<evidence type="ECO:0000313" key="2">
    <source>
        <dbReference type="Proteomes" id="UP000258102"/>
    </source>
</evidence>
<dbReference type="Proteomes" id="UP000258102">
    <property type="component" value="Chromosome 1"/>
</dbReference>
<sequence>MQQGIALLQVLLITAVLSLLGLFMTKTARQQVEIAAAFDNRAQALVDNYDAEATVLFALLTESKSPTSPFSNDLPALTGVWNFYGEDFRYGDHASIRLQDLRGLLNLSYPSEQRWLRVLTHKGLSDYDARLLLSQIQDWQDVDKLSKHSLPESDYKNGIIQTWSELSHLNISSSLRKYLEQNATMYKKSVFNPMTAPDSLLHSLYDVPVVEQIIKMRNEKTLTPALFSAYTGVEESRNITLFPSSNYKIKIETQLGDARVSRTLYYLLDPNKSKPVNLVASEG</sequence>
<evidence type="ECO:0000313" key="1">
    <source>
        <dbReference type="EMBL" id="AXR01151.1"/>
    </source>
</evidence>
<organism evidence="1 2">
    <name type="scientific">Pseudoalteromonas piscicida</name>
    <dbReference type="NCBI Taxonomy" id="43662"/>
    <lineage>
        <taxon>Bacteria</taxon>
        <taxon>Pseudomonadati</taxon>
        <taxon>Pseudomonadota</taxon>
        <taxon>Gammaproteobacteria</taxon>
        <taxon>Alteromonadales</taxon>
        <taxon>Pseudoalteromonadaceae</taxon>
        <taxon>Pseudoalteromonas</taxon>
    </lineage>
</organism>
<reference evidence="1 2" key="1">
    <citation type="submission" date="2018-08" db="EMBL/GenBank/DDBJ databases">
        <title>Whole Genome Sequences of Two Pseudoalteromonas piscicida Strains, DE1-A and DE2-A, which Exhibit Strong Antibacterial Activity against Vibrio vulnificus.</title>
        <authorList>
            <person name="Richards G.P."/>
            <person name="Needleman D.S."/>
            <person name="Watson M.A."/>
            <person name="Polson S.W."/>
        </authorList>
    </citation>
    <scope>NUCLEOTIDE SEQUENCE [LARGE SCALE GENOMIC DNA]</scope>
    <source>
        <strain evidence="1 2">DE2-A</strain>
    </source>
</reference>
<proteinExistence type="predicted"/>
<accession>A0AAD0RH75</accession>
<protein>
    <recommendedName>
        <fullName evidence="3">Type II secretion system protein K</fullName>
    </recommendedName>
</protein>
<dbReference type="EMBL" id="CP031761">
    <property type="protein sequence ID" value="AXR01151.1"/>
    <property type="molecule type" value="Genomic_DNA"/>
</dbReference>
<evidence type="ECO:0008006" key="3">
    <source>
        <dbReference type="Google" id="ProtNLM"/>
    </source>
</evidence>
<name>A0AAD0RH75_PSEO7</name>
<dbReference type="KEGG" id="ppis:B1L02_14720"/>
<dbReference type="AlphaFoldDB" id="A0AAD0RH75"/>
<gene>
    <name evidence="1" type="ORF">D0511_03015</name>
</gene>
<dbReference type="RefSeq" id="WP_088531632.1">
    <property type="nucleotide sequence ID" value="NZ_CP021646.1"/>
</dbReference>